<sequence length="138" mass="15544">NKTWAYERGPIAAFFTFRGVSPRNRPSRFAYAFSIVVPDPRNGAGEVMTDKGTKGHLARYWPRFLLIIPFLLVIWVPFYNRVEPVLANIPFFYWYQLSAILIGAAVAIAVYLLEVRIEGTDSGDPADTDSSRTPGDML</sequence>
<feature type="transmembrane region" description="Helical" evidence="1">
    <location>
        <begin position="91"/>
        <end position="113"/>
    </location>
</feature>
<accession>X1H2J2</accession>
<reference evidence="2" key="1">
    <citation type="journal article" date="2014" name="Front. Microbiol.">
        <title>High frequency of phylogenetically diverse reductive dehalogenase-homologous genes in deep subseafloor sedimentary metagenomes.</title>
        <authorList>
            <person name="Kawai M."/>
            <person name="Futagami T."/>
            <person name="Toyoda A."/>
            <person name="Takaki Y."/>
            <person name="Nishi S."/>
            <person name="Hori S."/>
            <person name="Arai W."/>
            <person name="Tsubouchi T."/>
            <person name="Morono Y."/>
            <person name="Uchiyama I."/>
            <person name="Ito T."/>
            <person name="Fujiyama A."/>
            <person name="Inagaki F."/>
            <person name="Takami H."/>
        </authorList>
    </citation>
    <scope>NUCLEOTIDE SEQUENCE</scope>
    <source>
        <strain evidence="2">Expedition CK06-06</strain>
    </source>
</reference>
<organism evidence="2">
    <name type="scientific">marine sediment metagenome</name>
    <dbReference type="NCBI Taxonomy" id="412755"/>
    <lineage>
        <taxon>unclassified sequences</taxon>
        <taxon>metagenomes</taxon>
        <taxon>ecological metagenomes</taxon>
    </lineage>
</organism>
<proteinExistence type="predicted"/>
<dbReference type="AlphaFoldDB" id="X1H2J2"/>
<feature type="non-terminal residue" evidence="2">
    <location>
        <position position="1"/>
    </location>
</feature>
<evidence type="ECO:0008006" key="3">
    <source>
        <dbReference type="Google" id="ProtNLM"/>
    </source>
</evidence>
<gene>
    <name evidence="2" type="ORF">S03H2_35862</name>
</gene>
<evidence type="ECO:0000313" key="2">
    <source>
        <dbReference type="EMBL" id="GAH51330.1"/>
    </source>
</evidence>
<evidence type="ECO:0000256" key="1">
    <source>
        <dbReference type="SAM" id="Phobius"/>
    </source>
</evidence>
<comment type="caution">
    <text evidence="2">The sequence shown here is derived from an EMBL/GenBank/DDBJ whole genome shotgun (WGS) entry which is preliminary data.</text>
</comment>
<feature type="transmembrane region" description="Helical" evidence="1">
    <location>
        <begin position="60"/>
        <end position="79"/>
    </location>
</feature>
<protein>
    <recommendedName>
        <fullName evidence="3">DUF3311 domain-containing protein</fullName>
    </recommendedName>
</protein>
<keyword evidence="1" id="KW-1133">Transmembrane helix</keyword>
<keyword evidence="1" id="KW-0812">Transmembrane</keyword>
<dbReference type="InterPro" id="IPR021741">
    <property type="entry name" value="DUF3311"/>
</dbReference>
<name>X1H2J2_9ZZZZ</name>
<dbReference type="Pfam" id="PF11755">
    <property type="entry name" value="DUF3311"/>
    <property type="match status" value="1"/>
</dbReference>
<keyword evidence="1" id="KW-0472">Membrane</keyword>
<dbReference type="EMBL" id="BARU01021961">
    <property type="protein sequence ID" value="GAH51330.1"/>
    <property type="molecule type" value="Genomic_DNA"/>
</dbReference>